<comment type="caution">
    <text evidence="1">The sequence shown here is derived from an EMBL/GenBank/DDBJ whole genome shotgun (WGS) entry which is preliminary data.</text>
</comment>
<dbReference type="AlphaFoldDB" id="A0A3R6E2Q1"/>
<gene>
    <name evidence="1" type="ORF">DW856_14540</name>
</gene>
<protein>
    <submittedName>
        <fullName evidence="1">Uncharacterized protein</fullName>
    </submittedName>
</protein>
<proteinExistence type="predicted"/>
<reference evidence="1 2" key="1">
    <citation type="submission" date="2018-08" db="EMBL/GenBank/DDBJ databases">
        <title>A genome reference for cultivated species of the human gut microbiota.</title>
        <authorList>
            <person name="Zou Y."/>
            <person name="Xue W."/>
            <person name="Luo G."/>
        </authorList>
    </citation>
    <scope>NUCLEOTIDE SEQUENCE [LARGE SCALE GENOMIC DNA]</scope>
    <source>
        <strain evidence="1 2">AM37-1AC</strain>
    </source>
</reference>
<evidence type="ECO:0000313" key="2">
    <source>
        <dbReference type="Proteomes" id="UP000283513"/>
    </source>
</evidence>
<organism evidence="1 2">
    <name type="scientific">Roseburia intestinalis</name>
    <dbReference type="NCBI Taxonomy" id="166486"/>
    <lineage>
        <taxon>Bacteria</taxon>
        <taxon>Bacillati</taxon>
        <taxon>Bacillota</taxon>
        <taxon>Clostridia</taxon>
        <taxon>Lachnospirales</taxon>
        <taxon>Lachnospiraceae</taxon>
        <taxon>Roseburia</taxon>
    </lineage>
</organism>
<accession>A0A3R6E2Q1</accession>
<dbReference type="EMBL" id="QSHO01000014">
    <property type="protein sequence ID" value="RHC14990.1"/>
    <property type="molecule type" value="Genomic_DNA"/>
</dbReference>
<name>A0A3R6E2Q1_9FIRM</name>
<evidence type="ECO:0000313" key="1">
    <source>
        <dbReference type="EMBL" id="RHC14990.1"/>
    </source>
</evidence>
<sequence>MQIYGKCIKKKELCSVKNKIITRRNGDEMEDYSIANTTKEQRIALIRQWIPDEDGLGDSGDMDLWDIYADYINGKREIAEINAEMSGTYYTEEDLK</sequence>
<dbReference type="Proteomes" id="UP000283513">
    <property type="component" value="Unassembled WGS sequence"/>
</dbReference>